<evidence type="ECO:0008006" key="5">
    <source>
        <dbReference type="Google" id="ProtNLM"/>
    </source>
</evidence>
<feature type="transmembrane region" description="Helical" evidence="1">
    <location>
        <begin position="64"/>
        <end position="91"/>
    </location>
</feature>
<evidence type="ECO:0000313" key="3">
    <source>
        <dbReference type="EMBL" id="CAF1608114.1"/>
    </source>
</evidence>
<dbReference type="AlphaFoldDB" id="A0A816BIJ6"/>
<gene>
    <name evidence="2" type="ORF">EDS130_LOCUS32153</name>
    <name evidence="3" type="ORF">XAT740_LOCUS48543</name>
</gene>
<evidence type="ECO:0000256" key="1">
    <source>
        <dbReference type="SAM" id="Phobius"/>
    </source>
</evidence>
<keyword evidence="1" id="KW-1133">Transmembrane helix</keyword>
<feature type="transmembrane region" description="Helical" evidence="1">
    <location>
        <begin position="97"/>
        <end position="116"/>
    </location>
</feature>
<dbReference type="OrthoDB" id="10026081at2759"/>
<accession>A0A816BIJ6</accession>
<evidence type="ECO:0000313" key="2">
    <source>
        <dbReference type="EMBL" id="CAF1330313.1"/>
    </source>
</evidence>
<sequence>MTDNQTKIIERNSSKLNSSNNDNDLFDLNLLPFFCVLAHLIWTIVLIVLLDQCCVMTTKSLCQILLKLIISTCPLLLCSELSLIFICYINQLKIDLLIIVIKWLIFISTFFISFWTGTLSDQKKWRGIHGGQIAPELHSPLYLFTN</sequence>
<comment type="caution">
    <text evidence="3">The sequence shown here is derived from an EMBL/GenBank/DDBJ whole genome shotgun (WGS) entry which is preliminary data.</text>
</comment>
<dbReference type="EMBL" id="CAJNOR010006980">
    <property type="protein sequence ID" value="CAF1608114.1"/>
    <property type="molecule type" value="Genomic_DNA"/>
</dbReference>
<reference evidence="3" key="1">
    <citation type="submission" date="2021-02" db="EMBL/GenBank/DDBJ databases">
        <authorList>
            <person name="Nowell W R."/>
        </authorList>
    </citation>
    <scope>NUCLEOTIDE SEQUENCE</scope>
</reference>
<keyword evidence="1" id="KW-0472">Membrane</keyword>
<dbReference type="Proteomes" id="UP000663828">
    <property type="component" value="Unassembled WGS sequence"/>
</dbReference>
<dbReference type="EMBL" id="CAJNOJ010000243">
    <property type="protein sequence ID" value="CAF1330313.1"/>
    <property type="molecule type" value="Genomic_DNA"/>
</dbReference>
<protein>
    <recommendedName>
        <fullName evidence="5">Transmembrane protein</fullName>
    </recommendedName>
</protein>
<feature type="transmembrane region" description="Helical" evidence="1">
    <location>
        <begin position="30"/>
        <end position="52"/>
    </location>
</feature>
<name>A0A816BIJ6_ADIRI</name>
<keyword evidence="1" id="KW-0812">Transmembrane</keyword>
<dbReference type="Proteomes" id="UP000663852">
    <property type="component" value="Unassembled WGS sequence"/>
</dbReference>
<evidence type="ECO:0000313" key="4">
    <source>
        <dbReference type="Proteomes" id="UP000663828"/>
    </source>
</evidence>
<proteinExistence type="predicted"/>
<organism evidence="3 4">
    <name type="scientific">Adineta ricciae</name>
    <name type="common">Rotifer</name>
    <dbReference type="NCBI Taxonomy" id="249248"/>
    <lineage>
        <taxon>Eukaryota</taxon>
        <taxon>Metazoa</taxon>
        <taxon>Spiralia</taxon>
        <taxon>Gnathifera</taxon>
        <taxon>Rotifera</taxon>
        <taxon>Eurotatoria</taxon>
        <taxon>Bdelloidea</taxon>
        <taxon>Adinetida</taxon>
        <taxon>Adinetidae</taxon>
        <taxon>Adineta</taxon>
    </lineage>
</organism>
<keyword evidence="4" id="KW-1185">Reference proteome</keyword>